<organism evidence="6 7">
    <name type="scientific">Aspergillus nanangensis</name>
    <dbReference type="NCBI Taxonomy" id="2582783"/>
    <lineage>
        <taxon>Eukaryota</taxon>
        <taxon>Fungi</taxon>
        <taxon>Dikarya</taxon>
        <taxon>Ascomycota</taxon>
        <taxon>Pezizomycotina</taxon>
        <taxon>Eurotiomycetes</taxon>
        <taxon>Eurotiomycetidae</taxon>
        <taxon>Eurotiales</taxon>
        <taxon>Aspergillaceae</taxon>
        <taxon>Aspergillus</taxon>
        <taxon>Aspergillus subgen. Circumdati</taxon>
    </lineage>
</organism>
<feature type="compositionally biased region" description="Low complexity" evidence="4">
    <location>
        <begin position="79"/>
        <end position="91"/>
    </location>
</feature>
<comment type="caution">
    <text evidence="6">The sequence shown here is derived from an EMBL/GenBank/DDBJ whole genome shotgun (WGS) entry which is preliminary data.</text>
</comment>
<dbReference type="PANTHER" id="PTHR47425">
    <property type="entry name" value="FARB-RELATED"/>
    <property type="match status" value="1"/>
</dbReference>
<dbReference type="GO" id="GO:0006351">
    <property type="term" value="P:DNA-templated transcription"/>
    <property type="evidence" value="ECO:0007669"/>
    <property type="project" value="InterPro"/>
</dbReference>
<keyword evidence="2" id="KW-0804">Transcription</keyword>
<dbReference type="InterPro" id="IPR001138">
    <property type="entry name" value="Zn2Cys6_DnaBD"/>
</dbReference>
<dbReference type="InterPro" id="IPR007219">
    <property type="entry name" value="XnlR_reg_dom"/>
</dbReference>
<dbReference type="Proteomes" id="UP001194746">
    <property type="component" value="Unassembled WGS sequence"/>
</dbReference>
<reference evidence="6" key="1">
    <citation type="journal article" date="2019" name="Beilstein J. Org. Chem.">
        <title>Nanangenines: drimane sesquiterpenoids as the dominant metabolite cohort of a novel Australian fungus, Aspergillus nanangensis.</title>
        <authorList>
            <person name="Lacey H.J."/>
            <person name="Gilchrist C.L.M."/>
            <person name="Crombie A."/>
            <person name="Kalaitzis J.A."/>
            <person name="Vuong D."/>
            <person name="Rutledge P.J."/>
            <person name="Turner P."/>
            <person name="Pitt J.I."/>
            <person name="Lacey E."/>
            <person name="Chooi Y.H."/>
            <person name="Piggott A.M."/>
        </authorList>
    </citation>
    <scope>NUCLEOTIDE SEQUENCE</scope>
    <source>
        <strain evidence="6">MST-FP2251</strain>
    </source>
</reference>
<keyword evidence="1" id="KW-0805">Transcription regulation</keyword>
<dbReference type="CDD" id="cd00067">
    <property type="entry name" value="GAL4"/>
    <property type="match status" value="1"/>
</dbReference>
<keyword evidence="3" id="KW-0539">Nucleus</keyword>
<evidence type="ECO:0000256" key="2">
    <source>
        <dbReference type="ARBA" id="ARBA00023163"/>
    </source>
</evidence>
<evidence type="ECO:0000256" key="4">
    <source>
        <dbReference type="SAM" id="MobiDB-lite"/>
    </source>
</evidence>
<dbReference type="AlphaFoldDB" id="A0AAD4CPT0"/>
<dbReference type="SMART" id="SM00906">
    <property type="entry name" value="Fungal_trans"/>
    <property type="match status" value="1"/>
</dbReference>
<dbReference type="Pfam" id="PF04082">
    <property type="entry name" value="Fungal_trans"/>
    <property type="match status" value="1"/>
</dbReference>
<feature type="region of interest" description="Disordered" evidence="4">
    <location>
        <begin position="78"/>
        <end position="103"/>
    </location>
</feature>
<evidence type="ECO:0000259" key="5">
    <source>
        <dbReference type="SMART" id="SM00906"/>
    </source>
</evidence>
<dbReference type="PANTHER" id="PTHR47425:SF3">
    <property type="entry name" value="ZN(II)2CYS6 TRANSCRIPTION FACTOR (EUROFUNG)"/>
    <property type="match status" value="1"/>
</dbReference>
<dbReference type="EMBL" id="VCAU01000026">
    <property type="protein sequence ID" value="KAF9890431.1"/>
    <property type="molecule type" value="Genomic_DNA"/>
</dbReference>
<reference evidence="6" key="2">
    <citation type="submission" date="2020-02" db="EMBL/GenBank/DDBJ databases">
        <authorList>
            <person name="Gilchrist C.L.M."/>
            <person name="Chooi Y.-H."/>
        </authorList>
    </citation>
    <scope>NUCLEOTIDE SEQUENCE</scope>
    <source>
        <strain evidence="6">MST-FP2251</strain>
    </source>
</reference>
<keyword evidence="7" id="KW-1185">Reference proteome</keyword>
<accession>A0AAD4CPT0</accession>
<evidence type="ECO:0000313" key="6">
    <source>
        <dbReference type="EMBL" id="KAF9890431.1"/>
    </source>
</evidence>
<proteinExistence type="predicted"/>
<dbReference type="GO" id="GO:0000981">
    <property type="term" value="F:DNA-binding transcription factor activity, RNA polymerase II-specific"/>
    <property type="evidence" value="ECO:0007669"/>
    <property type="project" value="InterPro"/>
</dbReference>
<evidence type="ECO:0000256" key="1">
    <source>
        <dbReference type="ARBA" id="ARBA00023015"/>
    </source>
</evidence>
<evidence type="ECO:0000256" key="3">
    <source>
        <dbReference type="ARBA" id="ARBA00023242"/>
    </source>
</evidence>
<dbReference type="CDD" id="cd12148">
    <property type="entry name" value="fungal_TF_MHR"/>
    <property type="match status" value="1"/>
</dbReference>
<dbReference type="GO" id="GO:0008270">
    <property type="term" value="F:zinc ion binding"/>
    <property type="evidence" value="ECO:0007669"/>
    <property type="project" value="InterPro"/>
</dbReference>
<feature type="domain" description="Xylanolytic transcriptional activator regulatory" evidence="5">
    <location>
        <begin position="240"/>
        <end position="313"/>
    </location>
</feature>
<dbReference type="InterPro" id="IPR052761">
    <property type="entry name" value="Fungal_Detox/Toxin_TFs"/>
</dbReference>
<dbReference type="GO" id="GO:0003677">
    <property type="term" value="F:DNA binding"/>
    <property type="evidence" value="ECO:0007669"/>
    <property type="project" value="InterPro"/>
</dbReference>
<gene>
    <name evidence="6" type="ORF">FE257_005836</name>
</gene>
<evidence type="ECO:0000313" key="7">
    <source>
        <dbReference type="Proteomes" id="UP001194746"/>
    </source>
</evidence>
<sequence>MLRPTPRNPNACFACKKRKKRCVVREDQASYHPEQIRVPIKHRLPERMSSTKDVHQTTSLDFYKSVLMEFLGPAHSLRSAQNSGGNSAANGPNVVETQPRDPEPRIFDLPALQNSAPEDYQYLYNKGCLTLPPLSLRNQLLQAYIKWIHPLLPLLDVSGFLQEVLLHDDRRFRSPLLYQSVMFAGSAFLDSDHILATGYSELIHLRQALFQNCKASYPFIQTQSLTLLTNWYSLPECKDPWYWLGLALSAAHRAGLHEEQDDPLEIPQSPALRRRVWWCLYIGDKIISLGVRKPTQIRQGHYNVRSPKAGDLDIDNIDYAALEYVLGPSVRILMPQSQCRPLLEMLYIEQVQLCHCISPILEHIYEGSWVPGASGRAYGASGLAYLPLRPKGVVHERTVRFCEDLLGSWITNLHPQTQSNILSLTPHTQMDDLETVSFLHYAYLGLVYRATVMTLYQPLMGLDIPPVGAQVFEPPSLGTRYPLHSIALQITTSLEFLQAVGLLSYLPGSSVTPMLFATAHHVKCRTSDDVEVRTQAQTACQASRNLAVQLLRTYPAAELVLLFISNSSAGPQ</sequence>
<protein>
    <recommendedName>
        <fullName evidence="5">Xylanolytic transcriptional activator regulatory domain-containing protein</fullName>
    </recommendedName>
</protein>
<name>A0AAD4CPT0_ASPNN</name>